<reference evidence="1 2" key="1">
    <citation type="journal article" date="2019" name="Int. J. Syst. Evol. Microbiol.">
        <title>The Global Catalogue of Microorganisms (GCM) 10K type strain sequencing project: providing services to taxonomists for standard genome sequencing and annotation.</title>
        <authorList>
            <consortium name="The Broad Institute Genomics Platform"/>
            <consortium name="The Broad Institute Genome Sequencing Center for Infectious Disease"/>
            <person name="Wu L."/>
            <person name="Ma J."/>
        </authorList>
    </citation>
    <scope>NUCLEOTIDE SEQUENCE [LARGE SCALE GENOMIC DNA]</scope>
    <source>
        <strain evidence="1 2">XZYJT29</strain>
    </source>
</reference>
<evidence type="ECO:0000313" key="1">
    <source>
        <dbReference type="EMBL" id="MFC7142598.1"/>
    </source>
</evidence>
<name>A0ABD5Y5C6_9EURY</name>
<dbReference type="EMBL" id="JBHTAS010000001">
    <property type="protein sequence ID" value="MFC7142598.1"/>
    <property type="molecule type" value="Genomic_DNA"/>
</dbReference>
<proteinExistence type="predicted"/>
<accession>A0ABD5Y5C6</accession>
<dbReference type="AlphaFoldDB" id="A0ABD5Y5C6"/>
<sequence>MDLPEITKFDNVEIDSPTSIVAVAGFEDRARAVFEEFTTRRDKELIRSGAGIRYQPFNNRNDVEALDSGMASLGLSDDSTYSLVFDRYDPDSFEPIFENFLDSVSEDHVLLDISGMSKLLIMIALNVLADKDYSVTIFYAEAEEYTPTKEEYTTTLQSREDSDRTPAFLTDGIYDIGTCLPRGLNGRHSLIS</sequence>
<protein>
    <submittedName>
        <fullName evidence="1">Uncharacterized protein</fullName>
    </submittedName>
</protein>
<gene>
    <name evidence="1" type="ORF">ACFQMA_22535</name>
</gene>
<organism evidence="1 2">
    <name type="scientific">Halosimplex aquaticum</name>
    <dbReference type="NCBI Taxonomy" id="3026162"/>
    <lineage>
        <taxon>Archaea</taxon>
        <taxon>Methanobacteriati</taxon>
        <taxon>Methanobacteriota</taxon>
        <taxon>Stenosarchaea group</taxon>
        <taxon>Halobacteria</taxon>
        <taxon>Halobacteriales</taxon>
        <taxon>Haloarculaceae</taxon>
        <taxon>Halosimplex</taxon>
    </lineage>
</organism>
<dbReference type="GeneID" id="78822946"/>
<evidence type="ECO:0000313" key="2">
    <source>
        <dbReference type="Proteomes" id="UP001596432"/>
    </source>
</evidence>
<keyword evidence="2" id="KW-1185">Reference proteome</keyword>
<dbReference type="Proteomes" id="UP001596432">
    <property type="component" value="Unassembled WGS sequence"/>
</dbReference>
<comment type="caution">
    <text evidence="1">The sequence shown here is derived from an EMBL/GenBank/DDBJ whole genome shotgun (WGS) entry which is preliminary data.</text>
</comment>
<dbReference type="RefSeq" id="WP_274323657.1">
    <property type="nucleotide sequence ID" value="NZ_CP118158.1"/>
</dbReference>